<proteinExistence type="predicted"/>
<organism evidence="1 2">
    <name type="scientific">Paractinoplanes ovalisporus</name>
    <dbReference type="NCBI Taxonomy" id="2810368"/>
    <lineage>
        <taxon>Bacteria</taxon>
        <taxon>Bacillati</taxon>
        <taxon>Actinomycetota</taxon>
        <taxon>Actinomycetes</taxon>
        <taxon>Micromonosporales</taxon>
        <taxon>Micromonosporaceae</taxon>
        <taxon>Paractinoplanes</taxon>
    </lineage>
</organism>
<reference evidence="1 2" key="1">
    <citation type="submission" date="2021-01" db="EMBL/GenBank/DDBJ databases">
        <title>Actinoplanes sp. nov. LDG1-06 isolated from lichen.</title>
        <authorList>
            <person name="Saeng-In P."/>
            <person name="Phongsopitanun W."/>
            <person name="Kanchanasin P."/>
            <person name="Yuki M."/>
            <person name="Kudo T."/>
            <person name="Ohkuma M."/>
            <person name="Tanasupawat S."/>
        </authorList>
    </citation>
    <scope>NUCLEOTIDE SEQUENCE [LARGE SCALE GENOMIC DNA]</scope>
    <source>
        <strain evidence="1 2">LDG1-06</strain>
    </source>
</reference>
<comment type="caution">
    <text evidence="1">The sequence shown here is derived from an EMBL/GenBank/DDBJ whole genome shotgun (WGS) entry which is preliminary data.</text>
</comment>
<sequence length="114" mass="12579">MVGMRFQKLVDGFNSCALSLRDSPRFGPAASRHLTIVSYTGRRSGKEFSTPVAYKRKGGTVAIVVQFPDAKKWWRNFAGQGGPLTLELDGRKQTGHAVARRDGRTRVKVTVSLD</sequence>
<dbReference type="Proteomes" id="UP000632138">
    <property type="component" value="Unassembled WGS sequence"/>
</dbReference>
<dbReference type="InterPro" id="IPR012349">
    <property type="entry name" value="Split_barrel_FMN-bd"/>
</dbReference>
<keyword evidence="2" id="KW-1185">Reference proteome</keyword>
<dbReference type="EMBL" id="JAENHP010000014">
    <property type="protein sequence ID" value="MBM2620303.1"/>
    <property type="molecule type" value="Genomic_DNA"/>
</dbReference>
<gene>
    <name evidence="1" type="ORF">JIG36_32800</name>
</gene>
<protein>
    <submittedName>
        <fullName evidence="1">Nitroreductase family deazaflavin-dependent oxidoreductase</fullName>
    </submittedName>
</protein>
<evidence type="ECO:0000313" key="2">
    <source>
        <dbReference type="Proteomes" id="UP000632138"/>
    </source>
</evidence>
<accession>A0ABS2ALQ7</accession>
<dbReference type="Gene3D" id="2.30.110.10">
    <property type="entry name" value="Electron Transport, Fmn-binding Protein, Chain A"/>
    <property type="match status" value="1"/>
</dbReference>
<evidence type="ECO:0000313" key="1">
    <source>
        <dbReference type="EMBL" id="MBM2620303.1"/>
    </source>
</evidence>
<name>A0ABS2ALQ7_9ACTN</name>